<dbReference type="InterPro" id="IPR008880">
    <property type="entry name" value="Trigger_fac_C"/>
</dbReference>
<dbReference type="InterPro" id="IPR046357">
    <property type="entry name" value="PPIase_dom_sf"/>
</dbReference>
<keyword evidence="9 12" id="KW-0413">Isomerase</keyword>
<dbReference type="GO" id="GO:0044183">
    <property type="term" value="F:protein folding chaperone"/>
    <property type="evidence" value="ECO:0007669"/>
    <property type="project" value="TreeGrafter"/>
</dbReference>
<evidence type="ECO:0000256" key="10">
    <source>
        <dbReference type="ARBA" id="ARBA00023306"/>
    </source>
</evidence>
<protein>
    <recommendedName>
        <fullName evidence="4 12">Trigger factor</fullName>
        <shortName evidence="12">TF</shortName>
        <ecNumber evidence="3 12">5.2.1.8</ecNumber>
    </recommendedName>
    <alternativeName>
        <fullName evidence="11 12">PPIase</fullName>
    </alternativeName>
</protein>
<comment type="similarity">
    <text evidence="2 12 14">Belongs to the FKBP-type PPIase family. Tig subfamily.</text>
</comment>
<comment type="domain">
    <text evidence="12">Consists of 3 domains; the N-terminus binds the ribosome, the middle domain has PPIase activity, while the C-terminus has intrinsic chaperone activity on its own.</text>
</comment>
<dbReference type="GO" id="GO:0015031">
    <property type="term" value="P:protein transport"/>
    <property type="evidence" value="ECO:0007669"/>
    <property type="project" value="UniProtKB-UniRule"/>
</dbReference>
<dbReference type="EC" id="5.2.1.8" evidence="3 12"/>
<evidence type="ECO:0000256" key="13">
    <source>
        <dbReference type="PROSITE-ProRule" id="PRU00277"/>
    </source>
</evidence>
<name>A0A1D7TNH5_9BACT</name>
<dbReference type="InterPro" id="IPR037041">
    <property type="entry name" value="Trigger_fac_C_sf"/>
</dbReference>
<gene>
    <name evidence="12" type="primary">tig</name>
    <name evidence="16" type="ORF">SHALO_2777</name>
</gene>
<keyword evidence="6 12" id="KW-0132">Cell division</keyword>
<reference evidence="17" key="1">
    <citation type="submission" date="2016-08" db="EMBL/GenBank/DDBJ databases">
        <title>Complete genome sequence of the organohalide-respiring Epsilonproteobacterium Sulfurospirillum halorespirans.</title>
        <authorList>
            <person name="Goris T."/>
            <person name="Zimmermann J."/>
            <person name="Schenz B."/>
            <person name="Lemos M."/>
            <person name="Hackermueller J."/>
            <person name="Diekert G."/>
        </authorList>
    </citation>
    <scope>NUCLEOTIDE SEQUENCE [LARGE SCALE GENOMIC DNA]</scope>
    <source>
        <strain>DSM 13726</strain>
        <strain evidence="17">PCE-M2</strain>
    </source>
</reference>
<dbReference type="PROSITE" id="PS50059">
    <property type="entry name" value="FKBP_PPIASE"/>
    <property type="match status" value="1"/>
</dbReference>
<dbReference type="FunFam" id="3.10.50.40:FF:000001">
    <property type="entry name" value="Trigger factor"/>
    <property type="match status" value="1"/>
</dbReference>
<dbReference type="GO" id="GO:0043022">
    <property type="term" value="F:ribosome binding"/>
    <property type="evidence" value="ECO:0007669"/>
    <property type="project" value="TreeGrafter"/>
</dbReference>
<dbReference type="Pfam" id="PF05698">
    <property type="entry name" value="Trigger_C"/>
    <property type="match status" value="1"/>
</dbReference>
<accession>A0A1D7TNH5</accession>
<evidence type="ECO:0000256" key="14">
    <source>
        <dbReference type="RuleBase" id="RU003914"/>
    </source>
</evidence>
<dbReference type="Pfam" id="PF05697">
    <property type="entry name" value="Trigger_N"/>
    <property type="match status" value="1"/>
</dbReference>
<evidence type="ECO:0000256" key="3">
    <source>
        <dbReference type="ARBA" id="ARBA00013194"/>
    </source>
</evidence>
<keyword evidence="5 12" id="KW-0963">Cytoplasm</keyword>
<dbReference type="SUPFAM" id="SSF54534">
    <property type="entry name" value="FKBP-like"/>
    <property type="match status" value="1"/>
</dbReference>
<keyword evidence="17" id="KW-1185">Reference proteome</keyword>
<dbReference type="GO" id="GO:0043335">
    <property type="term" value="P:protein unfolding"/>
    <property type="evidence" value="ECO:0007669"/>
    <property type="project" value="TreeGrafter"/>
</dbReference>
<evidence type="ECO:0000259" key="15">
    <source>
        <dbReference type="PROSITE" id="PS50059"/>
    </source>
</evidence>
<feature type="domain" description="PPIase FKBP-type" evidence="15">
    <location>
        <begin position="165"/>
        <end position="251"/>
    </location>
</feature>
<dbReference type="PANTHER" id="PTHR30560:SF3">
    <property type="entry name" value="TRIGGER FACTOR-LIKE PROTEIN TIG, CHLOROPLASTIC"/>
    <property type="match status" value="1"/>
</dbReference>
<comment type="catalytic activity">
    <reaction evidence="1 12 13">
        <text>[protein]-peptidylproline (omega=180) = [protein]-peptidylproline (omega=0)</text>
        <dbReference type="Rhea" id="RHEA:16237"/>
        <dbReference type="Rhea" id="RHEA-COMP:10747"/>
        <dbReference type="Rhea" id="RHEA-COMP:10748"/>
        <dbReference type="ChEBI" id="CHEBI:83833"/>
        <dbReference type="ChEBI" id="CHEBI:83834"/>
        <dbReference type="EC" id="5.2.1.8"/>
    </reaction>
</comment>
<dbReference type="STRING" id="1193502.SHALO_2777"/>
<dbReference type="RefSeq" id="WP_069479059.1">
    <property type="nucleotide sequence ID" value="NZ_CP017111.1"/>
</dbReference>
<dbReference type="Gene3D" id="3.10.50.40">
    <property type="match status" value="1"/>
</dbReference>
<evidence type="ECO:0000256" key="12">
    <source>
        <dbReference type="HAMAP-Rule" id="MF_00303"/>
    </source>
</evidence>
<evidence type="ECO:0000313" key="16">
    <source>
        <dbReference type="EMBL" id="AOO66535.1"/>
    </source>
</evidence>
<dbReference type="Gene3D" id="3.30.70.1050">
    <property type="entry name" value="Trigger factor ribosome-binding domain"/>
    <property type="match status" value="1"/>
</dbReference>
<dbReference type="KEGG" id="shal:SHALO_2777"/>
<evidence type="ECO:0000256" key="5">
    <source>
        <dbReference type="ARBA" id="ARBA00022490"/>
    </source>
</evidence>
<evidence type="ECO:0000256" key="4">
    <source>
        <dbReference type="ARBA" id="ARBA00016902"/>
    </source>
</evidence>
<sequence>MQIKVNRTNSANAAVEATISPALLQKKEEKLIASAASNMKVDGFRKGKVPAHIVKARYGKQLKEDAQTEVLRELYTKALAELDVKADLVVGEPSFSKFEEKEGGLELVMKLSFKPTVVIEGYKECVPEYKAPKVTKKEISERLEKTLALVAELKTVEEKRAVKSGDFVVIDFEGFVDGVAFEGGKAESYTLEIGSGSFIPGFEDGIIGLKVSSKSKDIAVTFPETYGNKDLAGKPTVFKVTIKEIKVKDIPETPSEEMIKKLLPGVEAPTLAVLEEQIETEIRNEKLAKLFNDEVKPKFVENILEKLALDLPENIVDQEIDLQMRGVFGKLSEDEIKEYAGNPDKIKEKREEFRAESEKSVKLTFIVDELAKQEGINVSDQEVLQMIYFEAMQQGANPKEYLEYYEKQGVLPAIKMSIIEERLFTKLFTKGK</sequence>
<dbReference type="SUPFAM" id="SSF102735">
    <property type="entry name" value="Trigger factor ribosome-binding domain"/>
    <property type="match status" value="1"/>
</dbReference>
<dbReference type="InterPro" id="IPR008881">
    <property type="entry name" value="Trigger_fac_ribosome-bd_bac"/>
</dbReference>
<dbReference type="NCBIfam" id="TIGR00115">
    <property type="entry name" value="tig"/>
    <property type="match status" value="1"/>
</dbReference>
<evidence type="ECO:0000256" key="9">
    <source>
        <dbReference type="ARBA" id="ARBA00023235"/>
    </source>
</evidence>
<dbReference type="GO" id="GO:0051301">
    <property type="term" value="P:cell division"/>
    <property type="evidence" value="ECO:0007669"/>
    <property type="project" value="UniProtKB-KW"/>
</dbReference>
<dbReference type="InterPro" id="IPR005215">
    <property type="entry name" value="Trig_fac"/>
</dbReference>
<dbReference type="PANTHER" id="PTHR30560">
    <property type="entry name" value="TRIGGER FACTOR CHAPERONE AND PEPTIDYL-PROLYL CIS/TRANS ISOMERASE"/>
    <property type="match status" value="1"/>
</dbReference>
<evidence type="ECO:0000256" key="8">
    <source>
        <dbReference type="ARBA" id="ARBA00023186"/>
    </source>
</evidence>
<evidence type="ECO:0000256" key="2">
    <source>
        <dbReference type="ARBA" id="ARBA00005464"/>
    </source>
</evidence>
<keyword evidence="7 12" id="KW-0697">Rotamase</keyword>
<dbReference type="Gene3D" id="1.10.3120.10">
    <property type="entry name" value="Trigger factor, C-terminal domain"/>
    <property type="match status" value="1"/>
</dbReference>
<evidence type="ECO:0000256" key="6">
    <source>
        <dbReference type="ARBA" id="ARBA00022618"/>
    </source>
</evidence>
<dbReference type="InterPro" id="IPR036611">
    <property type="entry name" value="Trigger_fac_ribosome-bd_sf"/>
</dbReference>
<dbReference type="AlphaFoldDB" id="A0A1D7TNH5"/>
<dbReference type="Proteomes" id="UP000094609">
    <property type="component" value="Chromosome"/>
</dbReference>
<evidence type="ECO:0000313" key="17">
    <source>
        <dbReference type="Proteomes" id="UP000094609"/>
    </source>
</evidence>
<dbReference type="Pfam" id="PF00254">
    <property type="entry name" value="FKBP_C"/>
    <property type="match status" value="1"/>
</dbReference>
<dbReference type="InterPro" id="IPR001179">
    <property type="entry name" value="PPIase_FKBP_dom"/>
</dbReference>
<comment type="subcellular location">
    <subcellularLocation>
        <location evidence="12">Cytoplasm</location>
    </subcellularLocation>
    <text evidence="12">About half TF is bound to the ribosome near the polypeptide exit tunnel while the other half is free in the cytoplasm.</text>
</comment>
<dbReference type="InterPro" id="IPR027304">
    <property type="entry name" value="Trigger_fact/SurA_dom_sf"/>
</dbReference>
<keyword evidence="8 12" id="KW-0143">Chaperone</keyword>
<dbReference type="GO" id="GO:0005737">
    <property type="term" value="C:cytoplasm"/>
    <property type="evidence" value="ECO:0007669"/>
    <property type="project" value="UniProtKB-SubCell"/>
</dbReference>
<dbReference type="HAMAP" id="MF_00303">
    <property type="entry name" value="Trigger_factor_Tig"/>
    <property type="match status" value="1"/>
</dbReference>
<organism evidence="16 17">
    <name type="scientific">Sulfurospirillum halorespirans DSM 13726</name>
    <dbReference type="NCBI Taxonomy" id="1193502"/>
    <lineage>
        <taxon>Bacteria</taxon>
        <taxon>Pseudomonadati</taxon>
        <taxon>Campylobacterota</taxon>
        <taxon>Epsilonproteobacteria</taxon>
        <taxon>Campylobacterales</taxon>
        <taxon>Sulfurospirillaceae</taxon>
        <taxon>Sulfurospirillum</taxon>
    </lineage>
</organism>
<evidence type="ECO:0000256" key="1">
    <source>
        <dbReference type="ARBA" id="ARBA00000971"/>
    </source>
</evidence>
<dbReference type="SUPFAM" id="SSF109998">
    <property type="entry name" value="Triger factor/SurA peptide-binding domain-like"/>
    <property type="match status" value="1"/>
</dbReference>
<dbReference type="PATRIC" id="fig|1193502.14.peg.2814"/>
<keyword evidence="10 12" id="KW-0131">Cell cycle</keyword>
<proteinExistence type="inferred from homology"/>
<dbReference type="GO" id="GO:0003755">
    <property type="term" value="F:peptidyl-prolyl cis-trans isomerase activity"/>
    <property type="evidence" value="ECO:0007669"/>
    <property type="project" value="UniProtKB-UniRule"/>
</dbReference>
<dbReference type="PIRSF" id="PIRSF003095">
    <property type="entry name" value="Trigger_factor"/>
    <property type="match status" value="1"/>
</dbReference>
<evidence type="ECO:0000256" key="11">
    <source>
        <dbReference type="ARBA" id="ARBA00029986"/>
    </source>
</evidence>
<evidence type="ECO:0000256" key="7">
    <source>
        <dbReference type="ARBA" id="ARBA00023110"/>
    </source>
</evidence>
<comment type="function">
    <text evidence="12">Involved in protein export. Acts as a chaperone by maintaining the newly synthesized protein in an open conformation. Functions as a peptidyl-prolyl cis-trans isomerase.</text>
</comment>
<dbReference type="GO" id="GO:0051083">
    <property type="term" value="P:'de novo' cotranslational protein folding"/>
    <property type="evidence" value="ECO:0007669"/>
    <property type="project" value="TreeGrafter"/>
</dbReference>
<dbReference type="EMBL" id="CP017111">
    <property type="protein sequence ID" value="AOO66535.1"/>
    <property type="molecule type" value="Genomic_DNA"/>
</dbReference>